<evidence type="ECO:0000313" key="2">
    <source>
        <dbReference type="Proteomes" id="UP001652641"/>
    </source>
</evidence>
<keyword evidence="2" id="KW-1185">Reference proteome</keyword>
<name>A0ABM4XA39_VULVU</name>
<feature type="region of interest" description="Disordered" evidence="1">
    <location>
        <begin position="1"/>
        <end position="50"/>
    </location>
</feature>
<feature type="region of interest" description="Disordered" evidence="1">
    <location>
        <begin position="67"/>
        <end position="188"/>
    </location>
</feature>
<reference evidence="3" key="1">
    <citation type="submission" date="2025-08" db="UniProtKB">
        <authorList>
            <consortium name="RefSeq"/>
        </authorList>
    </citation>
    <scope>IDENTIFICATION</scope>
    <source>
        <tissue evidence="3">Cell line</tissue>
    </source>
</reference>
<protein>
    <submittedName>
        <fullName evidence="3">Uncharacterized protein</fullName>
    </submittedName>
</protein>
<gene>
    <name evidence="3" type="primary">LOC140593736</name>
</gene>
<organism evidence="2 3">
    <name type="scientific">Vulpes vulpes</name>
    <name type="common">Red fox</name>
    <dbReference type="NCBI Taxonomy" id="9627"/>
    <lineage>
        <taxon>Eukaryota</taxon>
        <taxon>Metazoa</taxon>
        <taxon>Chordata</taxon>
        <taxon>Craniata</taxon>
        <taxon>Vertebrata</taxon>
        <taxon>Euteleostomi</taxon>
        <taxon>Mammalia</taxon>
        <taxon>Eutheria</taxon>
        <taxon>Laurasiatheria</taxon>
        <taxon>Carnivora</taxon>
        <taxon>Caniformia</taxon>
        <taxon>Canidae</taxon>
        <taxon>Vulpes</taxon>
    </lineage>
</organism>
<feature type="compositionally biased region" description="Low complexity" evidence="1">
    <location>
        <begin position="163"/>
        <end position="174"/>
    </location>
</feature>
<evidence type="ECO:0000313" key="3">
    <source>
        <dbReference type="RefSeq" id="XP_072574909.1"/>
    </source>
</evidence>
<sequence>MTTTLRPRPEASAARPIRPDGHLSQTGSDWLPSCGDRAGPPWGSEGACAGDAPAACLPHARWGLPGSARSLNPCCPGGGQGGLEERVPRGEDAHGGHAQAASALSAGSERPEPSRAGGARVKFRNSGGRSRGRSGASSRRLLQPEHLALRLTPEPGQGRKALAAGRAAAAGGAREPAERPGGADGLNKKVRLPKPVVHTNSFFSDSYLDSCFHSACITRRNCSPLYVYKTEMEIRTAAQEHWLELALLALSALGSSSATFGSCHQMQNHQRPGLKFLSHTRGPGCGNESSIRTRTSSPGLHPVVQLTYQLFLLVEDTHGAKQSYRILLEQSFQSYSNNPRTP</sequence>
<dbReference type="Proteomes" id="UP001652641">
    <property type="component" value="Chromosome 8"/>
</dbReference>
<feature type="compositionally biased region" description="Basic and acidic residues" evidence="1">
    <location>
        <begin position="83"/>
        <end position="95"/>
    </location>
</feature>
<dbReference type="RefSeq" id="XP_072574909.1">
    <property type="nucleotide sequence ID" value="XM_072718808.1"/>
</dbReference>
<dbReference type="GeneID" id="140593736"/>
<proteinExistence type="predicted"/>
<evidence type="ECO:0000256" key="1">
    <source>
        <dbReference type="SAM" id="MobiDB-lite"/>
    </source>
</evidence>
<accession>A0ABM4XA39</accession>